<keyword evidence="3" id="KW-1185">Reference proteome</keyword>
<dbReference type="KEGG" id="cao:Celal_3420"/>
<dbReference type="eggNOG" id="COG0456">
    <property type="taxonomic scope" value="Bacteria"/>
</dbReference>
<name>E6X6X2_CELAD</name>
<dbReference type="SUPFAM" id="SSF55729">
    <property type="entry name" value="Acyl-CoA N-acyltransferases (Nat)"/>
    <property type="match status" value="1"/>
</dbReference>
<evidence type="ECO:0000313" key="2">
    <source>
        <dbReference type="EMBL" id="ADV50685.1"/>
    </source>
</evidence>
<evidence type="ECO:0000313" key="3">
    <source>
        <dbReference type="Proteomes" id="UP000008634"/>
    </source>
</evidence>
<dbReference type="Pfam" id="PF00583">
    <property type="entry name" value="Acetyltransf_1"/>
    <property type="match status" value="1"/>
</dbReference>
<dbReference type="InterPro" id="IPR016181">
    <property type="entry name" value="Acyl_CoA_acyltransferase"/>
</dbReference>
<dbReference type="GO" id="GO:0016747">
    <property type="term" value="F:acyltransferase activity, transferring groups other than amino-acyl groups"/>
    <property type="evidence" value="ECO:0007669"/>
    <property type="project" value="InterPro"/>
</dbReference>
<dbReference type="Proteomes" id="UP000008634">
    <property type="component" value="Chromosome"/>
</dbReference>
<dbReference type="RefSeq" id="WP_013552137.1">
    <property type="nucleotide sequence ID" value="NC_014934.1"/>
</dbReference>
<dbReference type="CDD" id="cd04301">
    <property type="entry name" value="NAT_SF"/>
    <property type="match status" value="1"/>
</dbReference>
<dbReference type="AlphaFoldDB" id="E6X6X2"/>
<dbReference type="HOGENOM" id="CLU_013985_11_9_10"/>
<organism evidence="2 3">
    <name type="scientific">Cellulophaga algicola (strain DSM 14237 / IC166 / ACAM 630)</name>
    <dbReference type="NCBI Taxonomy" id="688270"/>
    <lineage>
        <taxon>Bacteria</taxon>
        <taxon>Pseudomonadati</taxon>
        <taxon>Bacteroidota</taxon>
        <taxon>Flavobacteriia</taxon>
        <taxon>Flavobacteriales</taxon>
        <taxon>Flavobacteriaceae</taxon>
        <taxon>Cellulophaga</taxon>
    </lineage>
</organism>
<dbReference type="Gene3D" id="3.40.630.30">
    <property type="match status" value="1"/>
</dbReference>
<reference evidence="2 3" key="1">
    <citation type="journal article" date="2010" name="Stand. Genomic Sci.">
        <title>Complete genome sequence of Cellulophaga algicola type strain (IC166).</title>
        <authorList>
            <person name="Abt B."/>
            <person name="Lu M."/>
            <person name="Misra M."/>
            <person name="Han C."/>
            <person name="Nolan M."/>
            <person name="Lucas S."/>
            <person name="Hammon N."/>
            <person name="Deshpande S."/>
            <person name="Cheng J.F."/>
            <person name="Tapia R."/>
            <person name="Goodwin L."/>
            <person name="Pitluck S."/>
            <person name="Liolios K."/>
            <person name="Pagani I."/>
            <person name="Ivanova N."/>
            <person name="Mavromatis K."/>
            <person name="Ovchinikova G."/>
            <person name="Pati A."/>
            <person name="Chen A."/>
            <person name="Palaniappan K."/>
            <person name="Land M."/>
            <person name="Hauser L."/>
            <person name="Chang Y.J."/>
            <person name="Jeffries C.D."/>
            <person name="Detter J.C."/>
            <person name="Brambilla E."/>
            <person name="Rohde M."/>
            <person name="Tindall B.J."/>
            <person name="Goker M."/>
            <person name="Woyke T."/>
            <person name="Bristow J."/>
            <person name="Eisen J.A."/>
            <person name="Markowitz V."/>
            <person name="Hugenholtz P."/>
            <person name="Kyrpides N.C."/>
            <person name="Klenk H.P."/>
            <person name="Lapidus A."/>
        </authorList>
    </citation>
    <scope>NUCLEOTIDE SEQUENCE [LARGE SCALE GENOMIC DNA]</scope>
    <source>
        <strain evidence="3">DSM 14237 / IC166 / ACAM 630</strain>
    </source>
</reference>
<dbReference type="PROSITE" id="PS51186">
    <property type="entry name" value="GNAT"/>
    <property type="match status" value="1"/>
</dbReference>
<evidence type="ECO:0000259" key="1">
    <source>
        <dbReference type="PROSITE" id="PS51186"/>
    </source>
</evidence>
<proteinExistence type="predicted"/>
<dbReference type="InterPro" id="IPR000182">
    <property type="entry name" value="GNAT_dom"/>
</dbReference>
<dbReference type="STRING" id="688270.Celal_3420"/>
<protein>
    <submittedName>
        <fullName evidence="2">GCN5-related N-acetyltransferase</fullName>
    </submittedName>
</protein>
<gene>
    <name evidence="2" type="ordered locus">Celal_3420</name>
</gene>
<dbReference type="OrthoDB" id="1431064at2"/>
<feature type="domain" description="N-acetyltransferase" evidence="1">
    <location>
        <begin position="3"/>
        <end position="154"/>
    </location>
</feature>
<sequence>MAVSIIPYESIHSKDFYDLNVAWLKKYFYVEEKDKELLTDCENTILKKNGHIFFAKYEGKIVGCFSFLKVNATSFELGKMAVNEKYQGLKIGQELLKFAIRFGEKSDWDKIILYSSTKLPHALYLYRKYNFVEVPLETDLPYARSDIKMELQLK</sequence>
<dbReference type="EMBL" id="CP002453">
    <property type="protein sequence ID" value="ADV50685.1"/>
    <property type="molecule type" value="Genomic_DNA"/>
</dbReference>
<accession>E6X6X2</accession>